<dbReference type="InterPro" id="IPR011250">
    <property type="entry name" value="OMP/PagP_B-barrel"/>
</dbReference>
<dbReference type="GO" id="GO:0016020">
    <property type="term" value="C:membrane"/>
    <property type="evidence" value="ECO:0007669"/>
    <property type="project" value="UniProtKB-SubCell"/>
</dbReference>
<dbReference type="AlphaFoldDB" id="A0A916SWY2"/>
<dbReference type="InterPro" id="IPR027385">
    <property type="entry name" value="Beta-barrel_OMP"/>
</dbReference>
<organism evidence="7 8">
    <name type="scientific">Sphingomonas metalli</name>
    <dbReference type="NCBI Taxonomy" id="1779358"/>
    <lineage>
        <taxon>Bacteria</taxon>
        <taxon>Pseudomonadati</taxon>
        <taxon>Pseudomonadota</taxon>
        <taxon>Alphaproteobacteria</taxon>
        <taxon>Sphingomonadales</taxon>
        <taxon>Sphingomonadaceae</taxon>
        <taxon>Sphingomonas</taxon>
    </lineage>
</organism>
<keyword evidence="2 5" id="KW-0732">Signal</keyword>
<dbReference type="Gene3D" id="2.40.160.20">
    <property type="match status" value="1"/>
</dbReference>
<comment type="caution">
    <text evidence="7">The sequence shown here is derived from an EMBL/GenBank/DDBJ whole genome shotgun (WGS) entry which is preliminary data.</text>
</comment>
<dbReference type="RefSeq" id="WP_188657299.1">
    <property type="nucleotide sequence ID" value="NZ_BMIH01000001.1"/>
</dbReference>
<evidence type="ECO:0000259" key="6">
    <source>
        <dbReference type="Pfam" id="PF13505"/>
    </source>
</evidence>
<protein>
    <recommendedName>
        <fullName evidence="6">Outer membrane protein beta-barrel domain-containing protein</fullName>
    </recommendedName>
</protein>
<comment type="similarity">
    <text evidence="4">Belongs to the Omp25/RopB family.</text>
</comment>
<comment type="subcellular location">
    <subcellularLocation>
        <location evidence="1">Membrane</location>
    </subcellularLocation>
</comment>
<evidence type="ECO:0000256" key="3">
    <source>
        <dbReference type="ARBA" id="ARBA00023136"/>
    </source>
</evidence>
<evidence type="ECO:0000256" key="1">
    <source>
        <dbReference type="ARBA" id="ARBA00004370"/>
    </source>
</evidence>
<evidence type="ECO:0000256" key="5">
    <source>
        <dbReference type="SAM" id="SignalP"/>
    </source>
</evidence>
<reference evidence="7" key="1">
    <citation type="journal article" date="2014" name="Int. J. Syst. Evol. Microbiol.">
        <title>Complete genome sequence of Corynebacterium casei LMG S-19264T (=DSM 44701T), isolated from a smear-ripened cheese.</title>
        <authorList>
            <consortium name="US DOE Joint Genome Institute (JGI-PGF)"/>
            <person name="Walter F."/>
            <person name="Albersmeier A."/>
            <person name="Kalinowski J."/>
            <person name="Ruckert C."/>
        </authorList>
    </citation>
    <scope>NUCLEOTIDE SEQUENCE</scope>
    <source>
        <strain evidence="7">CGMCC 1.15330</strain>
    </source>
</reference>
<evidence type="ECO:0000313" key="7">
    <source>
        <dbReference type="EMBL" id="GGB20468.1"/>
    </source>
</evidence>
<keyword evidence="8" id="KW-1185">Reference proteome</keyword>
<reference evidence="7" key="2">
    <citation type="submission" date="2020-09" db="EMBL/GenBank/DDBJ databases">
        <authorList>
            <person name="Sun Q."/>
            <person name="Zhou Y."/>
        </authorList>
    </citation>
    <scope>NUCLEOTIDE SEQUENCE</scope>
    <source>
        <strain evidence="7">CGMCC 1.15330</strain>
    </source>
</reference>
<dbReference type="PANTHER" id="PTHR34001:SF3">
    <property type="entry name" value="BLL7405 PROTEIN"/>
    <property type="match status" value="1"/>
</dbReference>
<feature type="domain" description="Outer membrane protein beta-barrel" evidence="6">
    <location>
        <begin position="10"/>
        <end position="216"/>
    </location>
</feature>
<evidence type="ECO:0000256" key="2">
    <source>
        <dbReference type="ARBA" id="ARBA00022729"/>
    </source>
</evidence>
<sequence>MRKMFVALSIATAASAIPAAAQSVDPVFTGPRIEGTIGWDNLKAGSSTDVPNGGDRQSTDGFLYGVGIGYDLAVGGVVVGAEAELSDSTAKTGRRSYTQDFGYGRVNAGRDIYVGARAGIEALPGTLVYVKGGYTNARLNVLAGNTNNTETDTNFNLDGWRIGAGAEHALSPNSFVKVEYRYSNYNRANIRYPDGASTGRFDVDTDRHQITASYGFRF</sequence>
<dbReference type="PANTHER" id="PTHR34001">
    <property type="entry name" value="BLL7405 PROTEIN"/>
    <property type="match status" value="1"/>
</dbReference>
<dbReference type="InterPro" id="IPR051692">
    <property type="entry name" value="OMP-like"/>
</dbReference>
<dbReference type="Pfam" id="PF13505">
    <property type="entry name" value="OMP_b-brl"/>
    <property type="match status" value="1"/>
</dbReference>
<feature type="chain" id="PRO_5037134083" description="Outer membrane protein beta-barrel domain-containing protein" evidence="5">
    <location>
        <begin position="22"/>
        <end position="218"/>
    </location>
</feature>
<dbReference type="EMBL" id="BMIH01000001">
    <property type="protein sequence ID" value="GGB20468.1"/>
    <property type="molecule type" value="Genomic_DNA"/>
</dbReference>
<name>A0A916SWY2_9SPHN</name>
<keyword evidence="3" id="KW-0472">Membrane</keyword>
<dbReference type="SUPFAM" id="SSF56925">
    <property type="entry name" value="OMPA-like"/>
    <property type="match status" value="1"/>
</dbReference>
<evidence type="ECO:0000256" key="4">
    <source>
        <dbReference type="ARBA" id="ARBA00038306"/>
    </source>
</evidence>
<accession>A0A916SWY2</accession>
<proteinExistence type="inferred from homology"/>
<evidence type="ECO:0000313" key="8">
    <source>
        <dbReference type="Proteomes" id="UP000623067"/>
    </source>
</evidence>
<gene>
    <name evidence="7" type="ORF">GCM10011380_07560</name>
</gene>
<dbReference type="Proteomes" id="UP000623067">
    <property type="component" value="Unassembled WGS sequence"/>
</dbReference>
<feature type="signal peptide" evidence="5">
    <location>
        <begin position="1"/>
        <end position="21"/>
    </location>
</feature>